<evidence type="ECO:0000256" key="8">
    <source>
        <dbReference type="ARBA" id="ARBA00023242"/>
    </source>
</evidence>
<dbReference type="NCBIfam" id="NF003591">
    <property type="entry name" value="PRK05254.1-4"/>
    <property type="match status" value="1"/>
</dbReference>
<keyword evidence="7 12" id="KW-0234">DNA repair</keyword>
<name>A0A8J9ZR22_BRALA</name>
<evidence type="ECO:0000256" key="11">
    <source>
        <dbReference type="ARBA" id="ARBA00064140"/>
    </source>
</evidence>
<comment type="similarity">
    <text evidence="1 12 14">Belongs to the uracil-DNA glycosylase (UDG) superfamily. UNG family.</text>
</comment>
<dbReference type="EMBL" id="OV696688">
    <property type="protein sequence ID" value="CAH1258548.1"/>
    <property type="molecule type" value="Genomic_DNA"/>
</dbReference>
<feature type="active site" description="Proton acceptor" evidence="12 13">
    <location>
        <position position="143"/>
    </location>
</feature>
<feature type="region of interest" description="Disordered" evidence="15">
    <location>
        <begin position="1"/>
        <end position="69"/>
    </location>
</feature>
<dbReference type="Proteomes" id="UP000838412">
    <property type="component" value="Chromosome 3"/>
</dbReference>
<evidence type="ECO:0000256" key="1">
    <source>
        <dbReference type="ARBA" id="ARBA00008184"/>
    </source>
</evidence>
<comment type="catalytic activity">
    <reaction evidence="9">
        <text>a 2'-deoxyuridine in double-stranded DNA + H2O = a 2'-deoxyribose 5'-monophosphate in double-stranded DNA + uracil</text>
        <dbReference type="Rhea" id="RHEA:81455"/>
        <dbReference type="Rhea" id="RHEA-COMP:14231"/>
        <dbReference type="Rhea" id="RHEA-COMP:17071"/>
        <dbReference type="ChEBI" id="CHEBI:15377"/>
        <dbReference type="ChEBI" id="CHEBI:17568"/>
        <dbReference type="ChEBI" id="CHEBI:133902"/>
        <dbReference type="ChEBI" id="CHEBI:139095"/>
    </reaction>
    <physiologicalReaction direction="left-to-right" evidence="9">
        <dbReference type="Rhea" id="RHEA:81456"/>
    </physiologicalReaction>
</comment>
<evidence type="ECO:0000256" key="6">
    <source>
        <dbReference type="ARBA" id="ARBA00023128"/>
    </source>
</evidence>
<dbReference type="GO" id="GO:0004844">
    <property type="term" value="F:uracil DNA N-glycosylase activity"/>
    <property type="evidence" value="ECO:0007669"/>
    <property type="project" value="UniProtKB-UniRule"/>
</dbReference>
<proteinExistence type="inferred from homology"/>
<keyword evidence="6 12" id="KW-0496">Mitochondrion</keyword>
<accession>A0A8J9ZR22</accession>
<dbReference type="NCBIfam" id="NF003589">
    <property type="entry name" value="PRK05254.1-2"/>
    <property type="match status" value="1"/>
</dbReference>
<comment type="catalytic activity">
    <reaction evidence="10">
        <text>a 2'-deoxyuridine in single-stranded DNA + H2O = a 2'-deoxyribose 5'-monophosphate in single-stranded DNA + uracil</text>
        <dbReference type="Rhea" id="RHEA:81459"/>
        <dbReference type="Rhea" id="RHEA-COMP:12847"/>
        <dbReference type="Rhea" id="RHEA-COMP:19684"/>
        <dbReference type="ChEBI" id="CHEBI:15377"/>
        <dbReference type="ChEBI" id="CHEBI:17568"/>
        <dbReference type="ChEBI" id="CHEBI:133902"/>
        <dbReference type="ChEBI" id="CHEBI:139095"/>
    </reaction>
    <physiologicalReaction direction="left-to-right" evidence="10">
        <dbReference type="Rhea" id="RHEA:81460"/>
    </physiologicalReaction>
</comment>
<dbReference type="InterPro" id="IPR018085">
    <property type="entry name" value="Ura-DNA_Glyclase_AS"/>
</dbReference>
<dbReference type="CDD" id="cd10027">
    <property type="entry name" value="UDG-F1-like"/>
    <property type="match status" value="1"/>
</dbReference>
<keyword evidence="2" id="KW-0597">Phosphoprotein</keyword>
<organism evidence="17 18">
    <name type="scientific">Branchiostoma lanceolatum</name>
    <name type="common">Common lancelet</name>
    <name type="synonym">Amphioxus lanceolatum</name>
    <dbReference type="NCBI Taxonomy" id="7740"/>
    <lineage>
        <taxon>Eukaryota</taxon>
        <taxon>Metazoa</taxon>
        <taxon>Chordata</taxon>
        <taxon>Cephalochordata</taxon>
        <taxon>Leptocardii</taxon>
        <taxon>Amphioxiformes</taxon>
        <taxon>Branchiostomatidae</taxon>
        <taxon>Branchiostoma</taxon>
    </lineage>
</organism>
<keyword evidence="8 12" id="KW-0539">Nucleus</keyword>
<dbReference type="GO" id="GO:0005739">
    <property type="term" value="C:mitochondrion"/>
    <property type="evidence" value="ECO:0007669"/>
    <property type="project" value="UniProtKB-SubCell"/>
</dbReference>
<dbReference type="PANTHER" id="PTHR11264">
    <property type="entry name" value="URACIL-DNA GLYCOSYLASE"/>
    <property type="match status" value="1"/>
</dbReference>
<evidence type="ECO:0000259" key="16">
    <source>
        <dbReference type="SMART" id="SM00986"/>
    </source>
</evidence>
<dbReference type="NCBIfam" id="NF003592">
    <property type="entry name" value="PRK05254.1-5"/>
    <property type="match status" value="1"/>
</dbReference>
<dbReference type="PROSITE" id="PS00130">
    <property type="entry name" value="U_DNA_GLYCOSYLASE"/>
    <property type="match status" value="1"/>
</dbReference>
<evidence type="ECO:0000256" key="15">
    <source>
        <dbReference type="SAM" id="MobiDB-lite"/>
    </source>
</evidence>
<evidence type="ECO:0000256" key="7">
    <source>
        <dbReference type="ARBA" id="ARBA00023204"/>
    </source>
</evidence>
<dbReference type="PANTHER" id="PTHR11264:SF0">
    <property type="entry name" value="URACIL-DNA GLYCOSYLASE"/>
    <property type="match status" value="1"/>
</dbReference>
<dbReference type="SMART" id="SM00987">
    <property type="entry name" value="UreE_C"/>
    <property type="match status" value="1"/>
</dbReference>
<dbReference type="OrthoDB" id="10031947at2759"/>
<reference evidence="17" key="1">
    <citation type="submission" date="2022-01" db="EMBL/GenBank/DDBJ databases">
        <authorList>
            <person name="Braso-Vives M."/>
        </authorList>
    </citation>
    <scope>NUCLEOTIDE SEQUENCE</scope>
</reference>
<dbReference type="FunFam" id="3.40.470.10:FF:000004">
    <property type="entry name" value="Uracil-DNA glycosylase"/>
    <property type="match status" value="1"/>
</dbReference>
<dbReference type="EC" id="3.2.2.27" evidence="12 14"/>
<comment type="subunit">
    <text evidence="11">Interacts with RPA2 subunit of the RPA trimer; this interaction mediates UNG2 recruitment to RPA-coated single-stranded DNA at stalled replication forks. Interacts with PCNA; this interaction mediates UNG2 recruitment to S-phase replication foci. Interacts (via N-terminus) with FAM72A.</text>
</comment>
<dbReference type="Gene3D" id="3.40.470.10">
    <property type="entry name" value="Uracil-DNA glycosylase-like domain"/>
    <property type="match status" value="1"/>
</dbReference>
<dbReference type="HAMAP" id="MF_00148">
    <property type="entry name" value="UDG"/>
    <property type="match status" value="1"/>
</dbReference>
<evidence type="ECO:0000256" key="12">
    <source>
        <dbReference type="HAMAP-Rule" id="MF_03166"/>
    </source>
</evidence>
<evidence type="ECO:0000313" key="18">
    <source>
        <dbReference type="Proteomes" id="UP000838412"/>
    </source>
</evidence>
<dbReference type="GO" id="GO:0097510">
    <property type="term" value="P:base-excision repair, AP site formation via deaminated base removal"/>
    <property type="evidence" value="ECO:0007669"/>
    <property type="project" value="TreeGrafter"/>
</dbReference>
<dbReference type="AlphaFoldDB" id="A0A8J9ZR22"/>
<evidence type="ECO:0000256" key="4">
    <source>
        <dbReference type="ARBA" id="ARBA00022801"/>
    </source>
</evidence>
<keyword evidence="3 12" id="KW-0227">DNA damage</keyword>
<comment type="subcellular location">
    <subcellularLocation>
        <location evidence="12">Mitochondrion</location>
    </subcellularLocation>
    <subcellularLocation>
        <location evidence="12">Nucleus</location>
    </subcellularLocation>
</comment>
<protein>
    <recommendedName>
        <fullName evidence="12 14">Uracil-DNA glycosylase</fullName>
        <shortName evidence="12">UDG</shortName>
        <ecNumber evidence="12 14">3.2.2.27</ecNumber>
    </recommendedName>
</protein>
<dbReference type="GO" id="GO:0005654">
    <property type="term" value="C:nucleoplasm"/>
    <property type="evidence" value="ECO:0007669"/>
    <property type="project" value="UniProtKB-ARBA"/>
</dbReference>
<dbReference type="InterPro" id="IPR036895">
    <property type="entry name" value="Uracil-DNA_glycosylase-like_sf"/>
</dbReference>
<gene>
    <name evidence="17" type="primary">UNG</name>
    <name evidence="17" type="ORF">BLAG_LOCUS16079</name>
</gene>
<comment type="function">
    <text evidence="12 14">Excises uracil residues from the DNA which can arise as a result of misincorporation of dUMP residues by DNA polymerase or due to deamination of cytosine.</text>
</comment>
<dbReference type="Pfam" id="PF03167">
    <property type="entry name" value="UDG"/>
    <property type="match status" value="1"/>
</dbReference>
<evidence type="ECO:0000256" key="14">
    <source>
        <dbReference type="RuleBase" id="RU003780"/>
    </source>
</evidence>
<dbReference type="InterPro" id="IPR005122">
    <property type="entry name" value="Uracil-DNA_glycosylase-like"/>
</dbReference>
<evidence type="ECO:0000256" key="13">
    <source>
        <dbReference type="PROSITE-ProRule" id="PRU10072"/>
    </source>
</evidence>
<dbReference type="NCBIfam" id="TIGR00628">
    <property type="entry name" value="ung"/>
    <property type="match status" value="1"/>
</dbReference>
<evidence type="ECO:0000256" key="5">
    <source>
        <dbReference type="ARBA" id="ARBA00022990"/>
    </source>
</evidence>
<dbReference type="SMART" id="SM00986">
    <property type="entry name" value="UDG"/>
    <property type="match status" value="1"/>
</dbReference>
<sequence>MIGQKKISSFFSPQQARKRPTDGEEGGNSPDGKATPVKKLKADDSPTSPPANNGLSPEQRARMEEKKREAQVKLASKNCPADMGETWRRALAQQFAKPYWLKLMSFVQSERASRTVYPPANQVFTWTQMCTIQEVKVVILGQDPYHGPGQAHGLCFSVQRPVPPPPSLVNMYKELQKDVEGFEIPNHGDLTGWAKQGVLLLNAVLTVRKQEANSHKGKGWEEFTDAVITWLNKNGDGIVFMLWGAYAQKKGSCINKKKHHVLKAPHPSPLSAHRGFLGCGHFSKTNELLKSAGKTPINWSKLS</sequence>
<evidence type="ECO:0000256" key="3">
    <source>
        <dbReference type="ARBA" id="ARBA00022763"/>
    </source>
</evidence>
<dbReference type="NCBIfam" id="NF003588">
    <property type="entry name" value="PRK05254.1-1"/>
    <property type="match status" value="1"/>
</dbReference>
<evidence type="ECO:0000256" key="9">
    <source>
        <dbReference type="ARBA" id="ARBA00052069"/>
    </source>
</evidence>
<comment type="catalytic activity">
    <reaction evidence="12 14">
        <text>Hydrolyzes single-stranded DNA or mismatched double-stranded DNA and polynucleotides, releasing free uracil.</text>
        <dbReference type="EC" id="3.2.2.27"/>
    </reaction>
</comment>
<keyword evidence="5" id="KW-0007">Acetylation</keyword>
<dbReference type="InterPro" id="IPR002043">
    <property type="entry name" value="UDG_fam1"/>
</dbReference>
<evidence type="ECO:0000256" key="2">
    <source>
        <dbReference type="ARBA" id="ARBA00022553"/>
    </source>
</evidence>
<feature type="domain" description="Uracil-DNA glycosylase-like" evidence="16">
    <location>
        <begin position="128"/>
        <end position="289"/>
    </location>
</feature>
<feature type="compositionally biased region" description="Basic and acidic residues" evidence="15">
    <location>
        <begin position="59"/>
        <end position="69"/>
    </location>
</feature>
<dbReference type="SUPFAM" id="SSF52141">
    <property type="entry name" value="Uracil-DNA glycosylase-like"/>
    <property type="match status" value="1"/>
</dbReference>
<keyword evidence="18" id="KW-1185">Reference proteome</keyword>
<keyword evidence="4 12" id="KW-0378">Hydrolase</keyword>
<feature type="compositionally biased region" description="Polar residues" evidence="15">
    <location>
        <begin position="1"/>
        <end position="15"/>
    </location>
</feature>
<evidence type="ECO:0000313" key="17">
    <source>
        <dbReference type="EMBL" id="CAH1258548.1"/>
    </source>
</evidence>
<evidence type="ECO:0000256" key="10">
    <source>
        <dbReference type="ARBA" id="ARBA00052828"/>
    </source>
</evidence>